<keyword evidence="1" id="KW-0175">Coiled coil</keyword>
<dbReference type="PANTHER" id="PTHR37435">
    <property type="entry name" value="PROTEIN CBG14344"/>
    <property type="match status" value="1"/>
</dbReference>
<dbReference type="WBParaSite" id="L893_g26618.t1">
    <property type="protein sequence ID" value="L893_g26618.t1"/>
    <property type="gene ID" value="L893_g26618"/>
</dbReference>
<dbReference type="InterPro" id="IPR055352">
    <property type="entry name" value="CCD_aECM"/>
</dbReference>
<feature type="region of interest" description="Disordered" evidence="2">
    <location>
        <begin position="152"/>
        <end position="178"/>
    </location>
</feature>
<name>A0A1I7ZIS9_9BILA</name>
<evidence type="ECO:0000256" key="1">
    <source>
        <dbReference type="SAM" id="Coils"/>
    </source>
</evidence>
<reference evidence="5" key="1">
    <citation type="submission" date="2016-11" db="UniProtKB">
        <authorList>
            <consortium name="WormBaseParasite"/>
        </authorList>
    </citation>
    <scope>IDENTIFICATION</scope>
</reference>
<keyword evidence="4" id="KW-1185">Reference proteome</keyword>
<dbReference type="AlphaFoldDB" id="A0A1I7ZIS9"/>
<evidence type="ECO:0000256" key="2">
    <source>
        <dbReference type="SAM" id="MobiDB-lite"/>
    </source>
</evidence>
<evidence type="ECO:0000259" key="3">
    <source>
        <dbReference type="Pfam" id="PF23626"/>
    </source>
</evidence>
<dbReference type="Proteomes" id="UP000095287">
    <property type="component" value="Unplaced"/>
</dbReference>
<feature type="region of interest" description="Disordered" evidence="2">
    <location>
        <begin position="1"/>
        <end position="39"/>
    </location>
</feature>
<dbReference type="Pfam" id="PF23626">
    <property type="entry name" value="CCD_aECM"/>
    <property type="match status" value="1"/>
</dbReference>
<sequence length="265" mass="31559">MSFSIDESPDDEALKPGMSFSIDMNPNLEKSDVASLTTKEKSLSPLEILKERRLTEMAIVERQRQLELERREREEHERRLHEERERLEQARLLRAEQERLEEAEHARRVQEQKAEQERRRERIQQQLAELAAAERRQRELIERRERLLREQRLRASSTAAPSPSPPDYPNFEEEDSRPPQVRFHHAFVEPRLPESTDATVIQTTTTPAAEEFRVPDEQCRSIRRFLRIYKITDPGRWIMENCIFAKQYFPQASCAQIQQFFESCF</sequence>
<feature type="coiled-coil region" evidence="1">
    <location>
        <begin position="59"/>
        <end position="150"/>
    </location>
</feature>
<accession>A0A1I7ZIS9</accession>
<protein>
    <recommendedName>
        <fullName evidence="3">aECM cysteine-cradle domain-containing protein</fullName>
    </recommendedName>
</protein>
<feature type="domain" description="aECM cysteine-cradle" evidence="3">
    <location>
        <begin position="216"/>
        <end position="265"/>
    </location>
</feature>
<proteinExistence type="predicted"/>
<organism evidence="4 5">
    <name type="scientific">Steinernema glaseri</name>
    <dbReference type="NCBI Taxonomy" id="37863"/>
    <lineage>
        <taxon>Eukaryota</taxon>
        <taxon>Metazoa</taxon>
        <taxon>Ecdysozoa</taxon>
        <taxon>Nematoda</taxon>
        <taxon>Chromadorea</taxon>
        <taxon>Rhabditida</taxon>
        <taxon>Tylenchina</taxon>
        <taxon>Panagrolaimomorpha</taxon>
        <taxon>Strongyloidoidea</taxon>
        <taxon>Steinernematidae</taxon>
        <taxon>Steinernema</taxon>
    </lineage>
</organism>
<evidence type="ECO:0000313" key="5">
    <source>
        <dbReference type="WBParaSite" id="L893_g26618.t1"/>
    </source>
</evidence>
<evidence type="ECO:0000313" key="4">
    <source>
        <dbReference type="Proteomes" id="UP000095287"/>
    </source>
</evidence>